<feature type="compositionally biased region" description="Polar residues" evidence="4">
    <location>
        <begin position="265"/>
        <end position="285"/>
    </location>
</feature>
<dbReference type="SUPFAM" id="SSF54518">
    <property type="entry name" value="Tubby C-terminal domain-like"/>
    <property type="match status" value="1"/>
</dbReference>
<dbReference type="Ensembl" id="ENSECRT00000033520.1">
    <property type="protein sequence ID" value="ENSECRP00000032797.1"/>
    <property type="gene ID" value="ENSECRG00000022215.1"/>
</dbReference>
<evidence type="ECO:0000313" key="6">
    <source>
        <dbReference type="Ensembl" id="ENSECRP00000032797.1"/>
    </source>
</evidence>
<protein>
    <submittedName>
        <fullName evidence="6">Tubby-related protein 3-like</fullName>
    </submittedName>
</protein>
<evidence type="ECO:0000256" key="1">
    <source>
        <dbReference type="ARBA" id="ARBA00004496"/>
    </source>
</evidence>
<gene>
    <name evidence="6" type="primary">LOC114661360</name>
</gene>
<sequence>MVKANPEMQAKLRMLRISKEKESPHVELNCQSTAASGSPSEVVPAMDEVDTTLEEIPLSDFSISANTILDDPPRIWRSKNKVPKEEEEDVDKDLHIENGGLRRSKILSKKRDLPAVKTEKKQKGKVALGVKKQERKTVPPVGKVGKKYSASKKTKRLSKSGSRELLTATSLSPASSENAVEEIGDKQTYLSSSSRDDEDEDEDEESTDKEGSPYPQFNVKRRDRKTTSVQARQLSDSFTDEMEEEEEPDDDEKEEKDGQEDFQENSSLAPLNSNLRQGSTDSNISLKDPPLDIHDLQEFALRPAPKDVTIQCRVTRDKKGVEKGMFPTYYLYLEREDGNKVFLMAGRKRKKSKTSNYLVSTDLTDLSREGAGYIGKVRSNVLGTKFTVYDNGENRNKKPFIKEVESVRQELATICYETNLLGLRGPRKMTIIVPGLDHNDERVPIRPQNEHESLLVRHQNGNWDSLIVLHNKPPFWNKETQSYVLNFKGRVTQASVKNFQIIHMQDPDYIVMQFGRVAEDVFTMDYRYPLCALQAFTITLTSFDIKLACE</sequence>
<dbReference type="Pfam" id="PF01167">
    <property type="entry name" value="Tub"/>
    <property type="match status" value="1"/>
</dbReference>
<keyword evidence="7" id="KW-1185">Reference proteome</keyword>
<dbReference type="PROSITE" id="PS01200">
    <property type="entry name" value="TUB_1"/>
    <property type="match status" value="1"/>
</dbReference>
<dbReference type="GO" id="GO:0005929">
    <property type="term" value="C:cilium"/>
    <property type="evidence" value="ECO:0007669"/>
    <property type="project" value="TreeGrafter"/>
</dbReference>
<organism evidence="6 7">
    <name type="scientific">Erpetoichthys calabaricus</name>
    <name type="common">Rope fish</name>
    <name type="synonym">Calamoichthys calabaricus</name>
    <dbReference type="NCBI Taxonomy" id="27687"/>
    <lineage>
        <taxon>Eukaryota</taxon>
        <taxon>Metazoa</taxon>
        <taxon>Chordata</taxon>
        <taxon>Craniata</taxon>
        <taxon>Vertebrata</taxon>
        <taxon>Euteleostomi</taxon>
        <taxon>Actinopterygii</taxon>
        <taxon>Polypteriformes</taxon>
        <taxon>Polypteridae</taxon>
        <taxon>Erpetoichthys</taxon>
    </lineage>
</organism>
<dbReference type="PRINTS" id="PR01573">
    <property type="entry name" value="SUPERTUBBY"/>
</dbReference>
<evidence type="ECO:0000256" key="3">
    <source>
        <dbReference type="ARBA" id="ARBA00022490"/>
    </source>
</evidence>
<dbReference type="Proteomes" id="UP000694620">
    <property type="component" value="Chromosome 11"/>
</dbReference>
<dbReference type="FunFam" id="3.20.90.10:FF:000001">
    <property type="entry name" value="Tubby-like protein"/>
    <property type="match status" value="1"/>
</dbReference>
<feature type="domain" description="Tubby C-terminal" evidence="5">
    <location>
        <begin position="302"/>
        <end position="544"/>
    </location>
</feature>
<accession>A0A8C4TK87</accession>
<evidence type="ECO:0000259" key="5">
    <source>
        <dbReference type="Pfam" id="PF01167"/>
    </source>
</evidence>
<evidence type="ECO:0000256" key="4">
    <source>
        <dbReference type="SAM" id="MobiDB-lite"/>
    </source>
</evidence>
<reference evidence="6" key="1">
    <citation type="submission" date="2021-06" db="EMBL/GenBank/DDBJ databases">
        <authorList>
            <consortium name="Wellcome Sanger Institute Data Sharing"/>
        </authorList>
    </citation>
    <scope>NUCLEOTIDE SEQUENCE [LARGE SCALE GENOMIC DNA]</scope>
</reference>
<dbReference type="GO" id="GO:0005737">
    <property type="term" value="C:cytoplasm"/>
    <property type="evidence" value="ECO:0007669"/>
    <property type="project" value="UniProtKB-SubCell"/>
</dbReference>
<name>A0A8C4TK87_ERPCA</name>
<feature type="compositionally biased region" description="Basic and acidic residues" evidence="4">
    <location>
        <begin position="109"/>
        <end position="121"/>
    </location>
</feature>
<dbReference type="Gene3D" id="3.20.90.10">
    <property type="entry name" value="Tubby Protein, Chain A"/>
    <property type="match status" value="1"/>
</dbReference>
<comment type="similarity">
    <text evidence="2">Belongs to the TUB family.</text>
</comment>
<dbReference type="GO" id="GO:0061512">
    <property type="term" value="P:protein localization to cilium"/>
    <property type="evidence" value="ECO:0007669"/>
    <property type="project" value="TreeGrafter"/>
</dbReference>
<evidence type="ECO:0000313" key="7">
    <source>
        <dbReference type="Proteomes" id="UP000694620"/>
    </source>
</evidence>
<feature type="compositionally biased region" description="Low complexity" evidence="4">
    <location>
        <begin position="165"/>
        <end position="176"/>
    </location>
</feature>
<dbReference type="PANTHER" id="PTHR16517">
    <property type="entry name" value="TUBBY-RELATED"/>
    <property type="match status" value="1"/>
</dbReference>
<dbReference type="InterPro" id="IPR000007">
    <property type="entry name" value="Tubby_C"/>
</dbReference>
<keyword evidence="3" id="KW-0963">Cytoplasm</keyword>
<dbReference type="InterPro" id="IPR025659">
    <property type="entry name" value="Tubby-like_C"/>
</dbReference>
<reference evidence="6" key="3">
    <citation type="submission" date="2025-09" db="UniProtKB">
        <authorList>
            <consortium name="Ensembl"/>
        </authorList>
    </citation>
    <scope>IDENTIFICATION</scope>
</reference>
<dbReference type="InterPro" id="IPR018066">
    <property type="entry name" value="Tubby_C_CS"/>
</dbReference>
<feature type="compositionally biased region" description="Polar residues" evidence="4">
    <location>
        <begin position="227"/>
        <end position="237"/>
    </location>
</feature>
<dbReference type="AlphaFoldDB" id="A0A8C4TK87"/>
<reference evidence="6" key="2">
    <citation type="submission" date="2025-08" db="UniProtKB">
        <authorList>
            <consortium name="Ensembl"/>
        </authorList>
    </citation>
    <scope>IDENTIFICATION</scope>
</reference>
<dbReference type="PANTHER" id="PTHR16517:SF111">
    <property type="entry name" value="SI:DKEY-220F10.4"/>
    <property type="match status" value="1"/>
</dbReference>
<comment type="subcellular location">
    <subcellularLocation>
        <location evidence="1">Cytoplasm</location>
    </subcellularLocation>
</comment>
<evidence type="ECO:0000256" key="2">
    <source>
        <dbReference type="ARBA" id="ARBA00007129"/>
    </source>
</evidence>
<proteinExistence type="inferred from homology"/>
<feature type="compositionally biased region" description="Acidic residues" evidence="4">
    <location>
        <begin position="196"/>
        <end position="207"/>
    </location>
</feature>
<feature type="compositionally biased region" description="Acidic residues" evidence="4">
    <location>
        <begin position="238"/>
        <end position="263"/>
    </location>
</feature>
<feature type="compositionally biased region" description="Basic residues" evidence="4">
    <location>
        <begin position="144"/>
        <end position="158"/>
    </location>
</feature>
<feature type="region of interest" description="Disordered" evidence="4">
    <location>
        <begin position="108"/>
        <end position="289"/>
    </location>
</feature>
<dbReference type="GeneTree" id="ENSGT00940000158771"/>